<evidence type="ECO:0000313" key="2">
    <source>
        <dbReference type="EMBL" id="SCC39254.1"/>
    </source>
</evidence>
<name>A0A1C4E6Q9_9BACT</name>
<feature type="signal peptide" evidence="1">
    <location>
        <begin position="1"/>
        <end position="20"/>
    </location>
</feature>
<dbReference type="AlphaFoldDB" id="A0A1C4E6Q9"/>
<proteinExistence type="predicted"/>
<gene>
    <name evidence="2" type="ORF">GA0116948_107125</name>
</gene>
<organism evidence="2 3">
    <name type="scientific">Chitinophaga costaii</name>
    <dbReference type="NCBI Taxonomy" id="1335309"/>
    <lineage>
        <taxon>Bacteria</taxon>
        <taxon>Pseudomonadati</taxon>
        <taxon>Bacteroidota</taxon>
        <taxon>Chitinophagia</taxon>
        <taxon>Chitinophagales</taxon>
        <taxon>Chitinophagaceae</taxon>
        <taxon>Chitinophaga</taxon>
    </lineage>
</organism>
<evidence type="ECO:0000256" key="1">
    <source>
        <dbReference type="SAM" id="SignalP"/>
    </source>
</evidence>
<protein>
    <submittedName>
        <fullName evidence="2">Uncharacterized protein</fullName>
    </submittedName>
</protein>
<keyword evidence="3" id="KW-1185">Reference proteome</keyword>
<feature type="chain" id="PRO_5008690948" evidence="1">
    <location>
        <begin position="21"/>
        <end position="169"/>
    </location>
</feature>
<accession>A0A1C4E6Q9</accession>
<keyword evidence="1" id="KW-0732">Signal</keyword>
<evidence type="ECO:0000313" key="3">
    <source>
        <dbReference type="Proteomes" id="UP000242818"/>
    </source>
</evidence>
<dbReference type="Proteomes" id="UP000242818">
    <property type="component" value="Unassembled WGS sequence"/>
</dbReference>
<dbReference type="EMBL" id="FMAR01000007">
    <property type="protein sequence ID" value="SCC39254.1"/>
    <property type="molecule type" value="Genomic_DNA"/>
</dbReference>
<sequence>MSRIWLFAVMLCGIAFEAHAQQKPAAKPVAKPGAAKTATQAPLAKKTDLRFRSTWGIYLSDTLPRPEVIKTLDQNLVVRDQKNNKYEIISFEFTYEQKTSFVNDTTNKAGYYIEYLGDNFKHTAKLSDIWVNKLKETLQRGDELFFSNIIVKYPPDKYYKVPDLRFVIL</sequence>
<dbReference type="RefSeq" id="WP_123891775.1">
    <property type="nucleotide sequence ID" value="NZ_FMAR01000007.1"/>
</dbReference>
<reference evidence="2 3" key="1">
    <citation type="submission" date="2016-08" db="EMBL/GenBank/DDBJ databases">
        <authorList>
            <person name="Seilhamer J.J."/>
        </authorList>
    </citation>
    <scope>NUCLEOTIDE SEQUENCE [LARGE SCALE GENOMIC DNA]</scope>
    <source>
        <strain evidence="2 3">A37T2</strain>
    </source>
</reference>
<dbReference type="OrthoDB" id="675845at2"/>